<accession>A0ABR4FKC0</accession>
<reference evidence="1 2" key="1">
    <citation type="submission" date="2024-07" db="EMBL/GenBank/DDBJ databases">
        <title>Section-level genome sequencing and comparative genomics of Aspergillus sections Usti and Cavernicolus.</title>
        <authorList>
            <consortium name="Lawrence Berkeley National Laboratory"/>
            <person name="Nybo J.L."/>
            <person name="Vesth T.C."/>
            <person name="Theobald S."/>
            <person name="Frisvad J.C."/>
            <person name="Larsen T.O."/>
            <person name="Kjaerboelling I."/>
            <person name="Rothschild-Mancinelli K."/>
            <person name="Lyhne E.K."/>
            <person name="Kogle M.E."/>
            <person name="Barry K."/>
            <person name="Clum A."/>
            <person name="Na H."/>
            <person name="Ledsgaard L."/>
            <person name="Lin J."/>
            <person name="Lipzen A."/>
            <person name="Kuo A."/>
            <person name="Riley R."/>
            <person name="Mondo S."/>
            <person name="Labutti K."/>
            <person name="Haridas S."/>
            <person name="Pangalinan J."/>
            <person name="Salamov A.A."/>
            <person name="Simmons B.A."/>
            <person name="Magnuson J.K."/>
            <person name="Chen J."/>
            <person name="Drula E."/>
            <person name="Henrissat B."/>
            <person name="Wiebenga A."/>
            <person name="Lubbers R.J."/>
            <person name="Gomes A.C."/>
            <person name="Makela M.R."/>
            <person name="Stajich J."/>
            <person name="Grigoriev I.V."/>
            <person name="Mortensen U.H."/>
            <person name="De Vries R.P."/>
            <person name="Baker S.E."/>
            <person name="Andersen M.R."/>
        </authorList>
    </citation>
    <scope>NUCLEOTIDE SEQUENCE [LARGE SCALE GENOMIC DNA]</scope>
    <source>
        <strain evidence="1 2">CBS 209.92</strain>
    </source>
</reference>
<dbReference type="Pfam" id="PF04402">
    <property type="entry name" value="SIMPL"/>
    <property type="match status" value="1"/>
</dbReference>
<sequence length="229" mass="24550">MAPLKITTTGHATKTHAAERALLRLCVKDIGLKPANVASNVQNATAKLQNILSTLSPKSATGAASSILKWTMGTPMSYTYMRTESLSKASRYHAVSTTCEIEFVEFKALASLAPQLSSLDFVQLLGVEWSLTEATKENVSREARALACRDALTRAQDYARGFGKEGGSVEAVEVLEGSGSAKSGEDGFRVLDVYNDGRPSYSSSGDLGLSLQPVHIEFRVGLTVKFVVE</sequence>
<gene>
    <name evidence="1" type="ORF">BJX66DRAFT_317979</name>
</gene>
<evidence type="ECO:0000313" key="2">
    <source>
        <dbReference type="Proteomes" id="UP001610563"/>
    </source>
</evidence>
<proteinExistence type="predicted"/>
<evidence type="ECO:0000313" key="1">
    <source>
        <dbReference type="EMBL" id="KAL2783707.1"/>
    </source>
</evidence>
<organism evidence="1 2">
    <name type="scientific">Aspergillus keveii</name>
    <dbReference type="NCBI Taxonomy" id="714993"/>
    <lineage>
        <taxon>Eukaryota</taxon>
        <taxon>Fungi</taxon>
        <taxon>Dikarya</taxon>
        <taxon>Ascomycota</taxon>
        <taxon>Pezizomycotina</taxon>
        <taxon>Eurotiomycetes</taxon>
        <taxon>Eurotiomycetidae</taxon>
        <taxon>Eurotiales</taxon>
        <taxon>Aspergillaceae</taxon>
        <taxon>Aspergillus</taxon>
        <taxon>Aspergillus subgen. Nidulantes</taxon>
    </lineage>
</organism>
<evidence type="ECO:0008006" key="3">
    <source>
        <dbReference type="Google" id="ProtNLM"/>
    </source>
</evidence>
<dbReference type="Gene3D" id="3.30.110.170">
    <property type="entry name" value="Protein of unknown function (DUF541), domain 1"/>
    <property type="match status" value="1"/>
</dbReference>
<comment type="caution">
    <text evidence="1">The sequence shown here is derived from an EMBL/GenBank/DDBJ whole genome shotgun (WGS) entry which is preliminary data.</text>
</comment>
<dbReference type="EMBL" id="JBFTWV010000216">
    <property type="protein sequence ID" value="KAL2783707.1"/>
    <property type="molecule type" value="Genomic_DNA"/>
</dbReference>
<keyword evidence="2" id="KW-1185">Reference proteome</keyword>
<name>A0ABR4FKC0_9EURO</name>
<dbReference type="InterPro" id="IPR007497">
    <property type="entry name" value="SIMPL/DUF541"/>
</dbReference>
<protein>
    <recommendedName>
        <fullName evidence="3">DUF541 domain-containing protein</fullName>
    </recommendedName>
</protein>
<dbReference type="Proteomes" id="UP001610563">
    <property type="component" value="Unassembled WGS sequence"/>
</dbReference>